<organism evidence="1 2">
    <name type="scientific">Castanea mollissima</name>
    <name type="common">Chinese chestnut</name>
    <dbReference type="NCBI Taxonomy" id="60419"/>
    <lineage>
        <taxon>Eukaryota</taxon>
        <taxon>Viridiplantae</taxon>
        <taxon>Streptophyta</taxon>
        <taxon>Embryophyta</taxon>
        <taxon>Tracheophyta</taxon>
        <taxon>Spermatophyta</taxon>
        <taxon>Magnoliopsida</taxon>
        <taxon>eudicotyledons</taxon>
        <taxon>Gunneridae</taxon>
        <taxon>Pentapetalae</taxon>
        <taxon>rosids</taxon>
        <taxon>fabids</taxon>
        <taxon>Fagales</taxon>
        <taxon>Fagaceae</taxon>
        <taxon>Castanea</taxon>
    </lineage>
</organism>
<evidence type="ECO:0000313" key="2">
    <source>
        <dbReference type="Proteomes" id="UP000737018"/>
    </source>
</evidence>
<name>A0A8J4RYM9_9ROSI</name>
<protein>
    <submittedName>
        <fullName evidence="1">Uncharacterized protein</fullName>
    </submittedName>
</protein>
<proteinExistence type="predicted"/>
<dbReference type="AlphaFoldDB" id="A0A8J4RYM9"/>
<sequence>MSDRERGRHTRPRSTSNHISLSVSHFFLRVESTLRVDSLIPRQPISEFHSKPPFRDPIHSFHFMDSAV</sequence>
<evidence type="ECO:0000313" key="1">
    <source>
        <dbReference type="EMBL" id="KAF3975714.1"/>
    </source>
</evidence>
<dbReference type="EMBL" id="JRKL02000059">
    <property type="protein sequence ID" value="KAF3975714.1"/>
    <property type="molecule type" value="Genomic_DNA"/>
</dbReference>
<accession>A0A8J4RYM9</accession>
<comment type="caution">
    <text evidence="1">The sequence shown here is derived from an EMBL/GenBank/DDBJ whole genome shotgun (WGS) entry which is preliminary data.</text>
</comment>
<gene>
    <name evidence="1" type="ORF">CMV_001039</name>
</gene>
<reference evidence="1" key="1">
    <citation type="submission" date="2020-03" db="EMBL/GenBank/DDBJ databases">
        <title>Castanea mollissima Vanexum genome sequencing.</title>
        <authorList>
            <person name="Staton M."/>
        </authorList>
    </citation>
    <scope>NUCLEOTIDE SEQUENCE</scope>
    <source>
        <tissue evidence="1">Leaf</tissue>
    </source>
</reference>
<dbReference type="Proteomes" id="UP000737018">
    <property type="component" value="Unassembled WGS sequence"/>
</dbReference>
<keyword evidence="2" id="KW-1185">Reference proteome</keyword>